<feature type="coiled-coil region" evidence="1">
    <location>
        <begin position="590"/>
        <end position="624"/>
    </location>
</feature>
<proteinExistence type="predicted"/>
<dbReference type="GO" id="GO:1902018">
    <property type="term" value="P:negative regulation of cilium assembly"/>
    <property type="evidence" value="ECO:0007669"/>
    <property type="project" value="Ensembl"/>
</dbReference>
<dbReference type="InParanoid" id="H9GMH4"/>
<dbReference type="GO" id="GO:0005794">
    <property type="term" value="C:Golgi apparatus"/>
    <property type="evidence" value="ECO:0007669"/>
    <property type="project" value="Ensembl"/>
</dbReference>
<dbReference type="GO" id="GO:0005814">
    <property type="term" value="C:centriole"/>
    <property type="evidence" value="ECO:0000318"/>
    <property type="project" value="GO_Central"/>
</dbReference>
<dbReference type="Ensembl" id="ENSACAT00000015621.4">
    <property type="protein sequence ID" value="ENSACAP00000015309.4"/>
    <property type="gene ID" value="ENSACAG00000015563.4"/>
</dbReference>
<organism evidence="3 4">
    <name type="scientific">Anolis carolinensis</name>
    <name type="common">Green anole</name>
    <name type="synonym">American chameleon</name>
    <dbReference type="NCBI Taxonomy" id="28377"/>
    <lineage>
        <taxon>Eukaryota</taxon>
        <taxon>Metazoa</taxon>
        <taxon>Chordata</taxon>
        <taxon>Craniata</taxon>
        <taxon>Vertebrata</taxon>
        <taxon>Euteleostomi</taxon>
        <taxon>Lepidosauria</taxon>
        <taxon>Squamata</taxon>
        <taxon>Bifurcata</taxon>
        <taxon>Unidentata</taxon>
        <taxon>Episquamata</taxon>
        <taxon>Toxicofera</taxon>
        <taxon>Iguania</taxon>
        <taxon>Dactyloidae</taxon>
        <taxon>Anolis</taxon>
    </lineage>
</organism>
<feature type="compositionally biased region" description="Polar residues" evidence="2">
    <location>
        <begin position="881"/>
        <end position="899"/>
    </location>
</feature>
<evidence type="ECO:0000313" key="4">
    <source>
        <dbReference type="Proteomes" id="UP000001646"/>
    </source>
</evidence>
<feature type="region of interest" description="Disordered" evidence="2">
    <location>
        <begin position="856"/>
        <end position="906"/>
    </location>
</feature>
<dbReference type="Bgee" id="ENSACAG00000015563">
    <property type="expression patterns" value="Expressed in hemipenis and 13 other cell types or tissues"/>
</dbReference>
<dbReference type="GeneID" id="100559871"/>
<gene>
    <name evidence="3" type="primary">MPHOSPH9</name>
</gene>
<dbReference type="Proteomes" id="UP000001646">
    <property type="component" value="Unplaced"/>
</dbReference>
<feature type="region of interest" description="Disordered" evidence="2">
    <location>
        <begin position="731"/>
        <end position="831"/>
    </location>
</feature>
<name>H9GMH4_ANOCA</name>
<dbReference type="eggNOG" id="KOG4713">
    <property type="taxonomic scope" value="Eukaryota"/>
</dbReference>
<keyword evidence="4" id="KW-1185">Reference proteome</keyword>
<evidence type="ECO:0000256" key="1">
    <source>
        <dbReference type="SAM" id="Coils"/>
    </source>
</evidence>
<feature type="compositionally biased region" description="Low complexity" evidence="2">
    <location>
        <begin position="783"/>
        <end position="796"/>
    </location>
</feature>
<feature type="region of interest" description="Disordered" evidence="2">
    <location>
        <begin position="1"/>
        <end position="33"/>
    </location>
</feature>
<dbReference type="PANTHER" id="PTHR14926">
    <property type="entry name" value="M-PHASE PHOSPHOPROTEIN 9"/>
    <property type="match status" value="1"/>
</dbReference>
<reference evidence="3" key="3">
    <citation type="submission" date="2025-09" db="UniProtKB">
        <authorList>
            <consortium name="Ensembl"/>
        </authorList>
    </citation>
    <scope>IDENTIFICATION</scope>
</reference>
<sequence>MGLQSKTFEENELLASQLKSSSSESQPEASAVHQECLANSVSTSSGYGTCSAAELSPNKYKDVQMGMENTEEITKGQGGASAAREDLVTTTIPNRESTQTTIEHCPSVKNDDTGFPAEFVSNINEGQCGKTNGKPLTSWAQKMKQNQLKRTNMEEDDVHSVQGKEQMQTKTLENNNHLAAVPPSYTFYLSQPDGSQNSLVSDTSGFTYWKLDEKEMYHSLPENFRNEFCMLPTQVSSEQSSADEMKPSSLKDIYHKKQIESRQLVDWNFSPLQSTHPPEILTLDPTLHMKPGQQNPELPLHSGYGVAERLPLSPDSMADPAFFMSSDTDSFSHMSTVTSPQSLESPKCTSSTGALDLEAWNRCTFQNEISKAGVNVEDEDNLTLTPSSAAQSQIPSDSSLPEFSVSLTCAEDPVMLSRIRQNLREKHARHIADLRAYYDAEIQSLKQQLEISHKPPSEDLKKINQNLADRCDQLAAALNESNNHMQALESKNSTLEMEVADWRERFCAVSNTAKALQERVEEMRTSSKEKDNTISRLKRRLKDLEEAFEKAYKLSDNKDARLKEENKMFQNLLGEYDSLGKEHERVKDTLNITENKLLDANTQMSDLKRTVSKLEAQVKQLEHENVLKFRHLADSHFRTSYTNKLTGSDVSRRKWLIPGSEYSIFTGQPLEDQDNRLEETGTNCRHHSPPEKDSSSDPSLINEMAKKEARVPETPIIKAFKELEERKALKNWGTQTGKEEEEEEAAPTKPTPRRPTVGFDEVALNASQSPEKGRDQLRSKRYSSPSGQRSSSLPPSNRKSNTPTRREIMLTPIAVTYSPKRSPKENLSPGFSHLLSKNENMMTRFDVLLDDLEMPTPASQYNNPRKRLQFRSLGDPEGGTELQSTSPGKGSHVNPSSCTDPLHTGARKGRKPLVWEEDHSAHASEPCLSLAAPAPYEADFKYVSRIKTLTETERLFDELTQEKQQIEAQLSRIPCAGGRMTLQARLNQEALEDRLERINRELGSIRMILKKFHVLRTSANI</sequence>
<dbReference type="GO" id="GO:0005813">
    <property type="term" value="C:centrosome"/>
    <property type="evidence" value="ECO:0007669"/>
    <property type="project" value="Ensembl"/>
</dbReference>
<dbReference type="PANTHER" id="PTHR14926:SF1">
    <property type="entry name" value="M-PHASE PHOSPHOPROTEIN 9"/>
    <property type="match status" value="1"/>
</dbReference>
<reference evidence="3" key="1">
    <citation type="submission" date="2009-12" db="EMBL/GenBank/DDBJ databases">
        <title>The Genome Sequence of Anolis carolinensis (Green Anole Lizard).</title>
        <authorList>
            <consortium name="The Genome Sequencing Platform"/>
            <person name="Di Palma F."/>
            <person name="Alfoldi J."/>
            <person name="Heiman D."/>
            <person name="Young S."/>
            <person name="Grabherr M."/>
            <person name="Johnson J."/>
            <person name="Lander E.S."/>
            <person name="Lindblad-Toh K."/>
        </authorList>
    </citation>
    <scope>NUCLEOTIDE SEQUENCE [LARGE SCALE GENOMIC DNA]</scope>
    <source>
        <strain evidence="3">JBL SC #1</strain>
    </source>
</reference>
<feature type="region of interest" description="Disordered" evidence="2">
    <location>
        <begin position="679"/>
        <end position="699"/>
    </location>
</feature>
<keyword evidence="1" id="KW-0175">Coiled coil</keyword>
<feature type="coiled-coil region" evidence="1">
    <location>
        <begin position="949"/>
        <end position="1001"/>
    </location>
</feature>
<feature type="coiled-coil region" evidence="1">
    <location>
        <begin position="464"/>
        <end position="554"/>
    </location>
</feature>
<dbReference type="RefSeq" id="XP_062814733.1">
    <property type="nucleotide sequence ID" value="XM_062958663.1"/>
</dbReference>
<dbReference type="InterPro" id="IPR026636">
    <property type="entry name" value="MPHOSPH9"/>
</dbReference>
<reference evidence="3" key="2">
    <citation type="submission" date="2025-08" db="UniProtKB">
        <authorList>
            <consortium name="Ensembl"/>
        </authorList>
    </citation>
    <scope>IDENTIFICATION</scope>
</reference>
<dbReference type="HOGENOM" id="CLU_008784_0_0_1"/>
<protein>
    <submittedName>
        <fullName evidence="3">M-phase phosphoprotein 9</fullName>
    </submittedName>
</protein>
<dbReference type="STRING" id="28377.ENSACAP00000015309"/>
<evidence type="ECO:0000256" key="2">
    <source>
        <dbReference type="SAM" id="MobiDB-lite"/>
    </source>
</evidence>
<dbReference type="Gene3D" id="1.10.287.1490">
    <property type="match status" value="1"/>
</dbReference>
<dbReference type="AlphaFoldDB" id="H9GMH4"/>
<dbReference type="GeneTree" id="ENSGT00500000044984"/>
<feature type="compositionally biased region" description="Low complexity" evidence="2">
    <location>
        <begin position="13"/>
        <end position="31"/>
    </location>
</feature>
<accession>H9GMH4</accession>
<evidence type="ECO:0000313" key="3">
    <source>
        <dbReference type="Ensembl" id="ENSACAP00000015309.4"/>
    </source>
</evidence>